<keyword evidence="1" id="KW-0732">Signal</keyword>
<evidence type="ECO:0000256" key="1">
    <source>
        <dbReference type="SAM" id="SignalP"/>
    </source>
</evidence>
<protein>
    <submittedName>
        <fullName evidence="2">Uncharacterized protein DUF4154</fullName>
    </submittedName>
</protein>
<dbReference type="EMBL" id="RCCI01000004">
    <property type="protein sequence ID" value="RLJ68137.1"/>
    <property type="molecule type" value="Genomic_DNA"/>
</dbReference>
<feature type="signal peptide" evidence="1">
    <location>
        <begin position="1"/>
        <end position="23"/>
    </location>
</feature>
<reference evidence="2 3" key="1">
    <citation type="submission" date="2018-10" db="EMBL/GenBank/DDBJ databases">
        <title>Genomic Encyclopedia of Type Strains, Phase IV (KMG-IV): sequencing the most valuable type-strain genomes for metagenomic binning, comparative biology and taxonomic classification.</title>
        <authorList>
            <person name="Goeker M."/>
        </authorList>
    </citation>
    <scope>NUCLEOTIDE SEQUENCE [LARGE SCALE GENOMIC DNA]</scope>
    <source>
        <strain evidence="2 3">DSM 26916</strain>
    </source>
</reference>
<feature type="chain" id="PRO_5019763048" evidence="1">
    <location>
        <begin position="24"/>
        <end position="177"/>
    </location>
</feature>
<dbReference type="Pfam" id="PF13689">
    <property type="entry name" value="DUF4154"/>
    <property type="match status" value="1"/>
</dbReference>
<comment type="caution">
    <text evidence="2">The sequence shown here is derived from an EMBL/GenBank/DDBJ whole genome shotgun (WGS) entry which is preliminary data.</text>
</comment>
<name>A0A497XL47_9PROT</name>
<accession>A0A497XL47</accession>
<proteinExistence type="predicted"/>
<dbReference type="InterPro" id="IPR025293">
    <property type="entry name" value="YfiR/HmsC-like"/>
</dbReference>
<evidence type="ECO:0000313" key="2">
    <source>
        <dbReference type="EMBL" id="RLJ68137.1"/>
    </source>
</evidence>
<organism evidence="2 3">
    <name type="scientific">Sulfurisoma sediminicola</name>
    <dbReference type="NCBI Taxonomy" id="1381557"/>
    <lineage>
        <taxon>Bacteria</taxon>
        <taxon>Pseudomonadati</taxon>
        <taxon>Pseudomonadota</taxon>
        <taxon>Betaproteobacteria</taxon>
        <taxon>Nitrosomonadales</taxon>
        <taxon>Sterolibacteriaceae</taxon>
        <taxon>Sulfurisoma</taxon>
    </lineage>
</organism>
<dbReference type="Proteomes" id="UP000268908">
    <property type="component" value="Unassembled WGS sequence"/>
</dbReference>
<sequence length="177" mass="18747">MRCRLTHLGSVLLALLSAPAAFAQYAEAEVKAAFIFNVAKFAEWPAELLPAGAPLRLCVLGTPGGSGTLGTALLELEGKTLQGRKLEVRSGTTLPLLRPCHLLVLMPDAPEPRRALAEAQGALTFGDSDGFIDAGGIIGIAVAERRVRFDVNLEAARRGGIRLSAQLLRLARQVKGQ</sequence>
<keyword evidence="3" id="KW-1185">Reference proteome</keyword>
<dbReference type="AlphaFoldDB" id="A0A497XL47"/>
<gene>
    <name evidence="2" type="ORF">DFR35_0691</name>
</gene>
<dbReference type="RefSeq" id="WP_121240061.1">
    <property type="nucleotide sequence ID" value="NZ_BHVV01000001.1"/>
</dbReference>
<evidence type="ECO:0000313" key="3">
    <source>
        <dbReference type="Proteomes" id="UP000268908"/>
    </source>
</evidence>